<gene>
    <name evidence="1" type="ORF">BJP37_12105</name>
</gene>
<comment type="caution">
    <text evidence="1">The sequence shown here is derived from an EMBL/GenBank/DDBJ whole genome shotgun (WGS) entry which is preliminary data.</text>
</comment>
<sequence length="62" mass="6568">MQRIPIPSFLFPVPYSLLPTPCSNALEAIANYSGILDAGFEVIPVEPGELDTVGAEAVPLLI</sequence>
<dbReference type="AlphaFoldDB" id="A0A1U7N180"/>
<accession>A0A1U7N180</accession>
<protein>
    <submittedName>
        <fullName evidence="1">Uncharacterized protein</fullName>
    </submittedName>
</protein>
<evidence type="ECO:0000313" key="2">
    <source>
        <dbReference type="Proteomes" id="UP000186657"/>
    </source>
</evidence>
<dbReference type="Proteomes" id="UP000186657">
    <property type="component" value="Unassembled WGS sequence"/>
</dbReference>
<dbReference type="RefSeq" id="WP_075899240.1">
    <property type="nucleotide sequence ID" value="NZ_MKZS01000001.1"/>
</dbReference>
<reference evidence="1 2" key="1">
    <citation type="submission" date="2016-10" db="EMBL/GenBank/DDBJ databases">
        <title>Comparative genomics uncovers the prolific and rare metabolic potential of the cyanobacterial genus Moorea.</title>
        <authorList>
            <person name="Leao T."/>
            <person name="Castelao G."/>
            <person name="Korobeynikov A."/>
            <person name="Monroe E.A."/>
            <person name="Podell S."/>
            <person name="Glukhov E."/>
            <person name="Allen E."/>
            <person name="Gerwick W.H."/>
            <person name="Gerwick L."/>
        </authorList>
    </citation>
    <scope>NUCLEOTIDE SEQUENCE [LARGE SCALE GENOMIC DNA]</scope>
    <source>
        <strain evidence="1 2">PNG5-198</strain>
    </source>
</reference>
<organism evidence="1 2">
    <name type="scientific">Moorena bouillonii PNG</name>
    <dbReference type="NCBI Taxonomy" id="568701"/>
    <lineage>
        <taxon>Bacteria</taxon>
        <taxon>Bacillati</taxon>
        <taxon>Cyanobacteriota</taxon>
        <taxon>Cyanophyceae</taxon>
        <taxon>Coleofasciculales</taxon>
        <taxon>Coleofasciculaceae</taxon>
        <taxon>Moorena</taxon>
    </lineage>
</organism>
<proteinExistence type="predicted"/>
<name>A0A1U7N180_9CYAN</name>
<dbReference type="EMBL" id="MKZS01000001">
    <property type="protein sequence ID" value="OLT59664.1"/>
    <property type="molecule type" value="Genomic_DNA"/>
</dbReference>
<keyword evidence="2" id="KW-1185">Reference proteome</keyword>
<evidence type="ECO:0000313" key="1">
    <source>
        <dbReference type="EMBL" id="OLT59664.1"/>
    </source>
</evidence>